<dbReference type="GO" id="GO:0005694">
    <property type="term" value="C:chromosome"/>
    <property type="evidence" value="ECO:0007669"/>
    <property type="project" value="UniProtKB-ARBA"/>
</dbReference>
<evidence type="ECO:0000259" key="12">
    <source>
        <dbReference type="Pfam" id="PF13087"/>
    </source>
</evidence>
<comment type="similarity">
    <text evidence="2">Belongs to the DNA2/NAM7 helicase family.</text>
</comment>
<dbReference type="FunFam" id="3.40.50.300:FF:000326">
    <property type="entry name" value="P-loop containing nucleoside triphosphate hydrolase"/>
    <property type="match status" value="1"/>
</dbReference>
<dbReference type="InterPro" id="IPR024481">
    <property type="entry name" value="Helicase_Sen1_N"/>
</dbReference>
<dbReference type="STRING" id="1126212.K2RUD0"/>
<evidence type="ECO:0000256" key="4">
    <source>
        <dbReference type="ARBA" id="ARBA00022801"/>
    </source>
</evidence>
<feature type="domain" description="Helicase SEN1 beta-barrel" evidence="13">
    <location>
        <begin position="1134"/>
        <end position="1232"/>
    </location>
</feature>
<keyword evidence="6" id="KW-0067">ATP-binding</keyword>
<dbReference type="SUPFAM" id="SSF52540">
    <property type="entry name" value="P-loop containing nucleoside triphosphate hydrolases"/>
    <property type="match status" value="1"/>
</dbReference>
<feature type="domain" description="DNA2/NAM7 helicase-like C-terminal" evidence="12">
    <location>
        <begin position="1581"/>
        <end position="1778"/>
    </location>
</feature>
<keyword evidence="7" id="KW-0539">Nucleus</keyword>
<dbReference type="InterPro" id="IPR056474">
    <property type="entry name" value="SEN1_barrel"/>
</dbReference>
<dbReference type="GO" id="GO:0005524">
    <property type="term" value="F:ATP binding"/>
    <property type="evidence" value="ECO:0007669"/>
    <property type="project" value="UniProtKB-KW"/>
</dbReference>
<evidence type="ECO:0000259" key="10">
    <source>
        <dbReference type="Pfam" id="PF12726"/>
    </source>
</evidence>
<dbReference type="VEuPathDB" id="FungiDB:MPH_09028"/>
<dbReference type="GO" id="GO:0016604">
    <property type="term" value="C:nuclear body"/>
    <property type="evidence" value="ECO:0007669"/>
    <property type="project" value="TreeGrafter"/>
</dbReference>
<reference evidence="14 15" key="1">
    <citation type="journal article" date="2012" name="BMC Genomics">
        <title>Tools to kill: Genome of one of the most destructive plant pathogenic fungi Macrophomina phaseolina.</title>
        <authorList>
            <person name="Islam M.S."/>
            <person name="Haque M.S."/>
            <person name="Islam M.M."/>
            <person name="Emdad E.M."/>
            <person name="Halim A."/>
            <person name="Hossen Q.M.M."/>
            <person name="Hossain M.Z."/>
            <person name="Ahmed B."/>
            <person name="Rahim S."/>
            <person name="Rahman M.S."/>
            <person name="Alam M.M."/>
            <person name="Hou S."/>
            <person name="Wan X."/>
            <person name="Saito J.A."/>
            <person name="Alam M."/>
        </authorList>
    </citation>
    <scope>NUCLEOTIDE SEQUENCE [LARGE SCALE GENOMIC DNA]</scope>
    <source>
        <strain evidence="14 15">MS6</strain>
    </source>
</reference>
<dbReference type="CDD" id="cd18808">
    <property type="entry name" value="SF1_C_Upf1"/>
    <property type="match status" value="1"/>
</dbReference>
<evidence type="ECO:0000256" key="3">
    <source>
        <dbReference type="ARBA" id="ARBA00022741"/>
    </source>
</evidence>
<comment type="subcellular location">
    <subcellularLocation>
        <location evidence="1">Nucleus</location>
    </subcellularLocation>
</comment>
<feature type="compositionally biased region" description="Acidic residues" evidence="9">
    <location>
        <begin position="1878"/>
        <end position="1900"/>
    </location>
</feature>
<feature type="region of interest" description="Disordered" evidence="9">
    <location>
        <begin position="882"/>
        <end position="909"/>
    </location>
</feature>
<evidence type="ECO:0000256" key="5">
    <source>
        <dbReference type="ARBA" id="ARBA00022806"/>
    </source>
</evidence>
<gene>
    <name evidence="14" type="ORF">MPH_09028</name>
</gene>
<evidence type="ECO:0000259" key="13">
    <source>
        <dbReference type="Pfam" id="PF23576"/>
    </source>
</evidence>
<feature type="compositionally biased region" description="Pro residues" evidence="9">
    <location>
        <begin position="1930"/>
        <end position="1943"/>
    </location>
</feature>
<dbReference type="EMBL" id="AHHD01000384">
    <property type="protein sequence ID" value="EKG13814.1"/>
    <property type="molecule type" value="Genomic_DNA"/>
</dbReference>
<evidence type="ECO:0000256" key="7">
    <source>
        <dbReference type="ARBA" id="ARBA00023242"/>
    </source>
</evidence>
<comment type="caution">
    <text evidence="14">The sequence shown here is derived from an EMBL/GenBank/DDBJ whole genome shotgun (WGS) entry which is preliminary data.</text>
</comment>
<dbReference type="Pfam" id="PF12726">
    <property type="entry name" value="SEN1_N"/>
    <property type="match status" value="1"/>
</dbReference>
<organism evidence="14 15">
    <name type="scientific">Macrophomina phaseolina (strain MS6)</name>
    <name type="common">Charcoal rot fungus</name>
    <dbReference type="NCBI Taxonomy" id="1126212"/>
    <lineage>
        <taxon>Eukaryota</taxon>
        <taxon>Fungi</taxon>
        <taxon>Dikarya</taxon>
        <taxon>Ascomycota</taxon>
        <taxon>Pezizomycotina</taxon>
        <taxon>Dothideomycetes</taxon>
        <taxon>Dothideomycetes incertae sedis</taxon>
        <taxon>Botryosphaeriales</taxon>
        <taxon>Botryosphaeriaceae</taxon>
        <taxon>Macrophomina</taxon>
    </lineage>
</organism>
<dbReference type="Gene3D" id="3.40.50.300">
    <property type="entry name" value="P-loop containing nucleotide triphosphate hydrolases"/>
    <property type="match status" value="2"/>
</dbReference>
<feature type="domain" description="DNA2/NAM7 helicase helicase" evidence="11">
    <location>
        <begin position="1281"/>
        <end position="1574"/>
    </location>
</feature>
<dbReference type="CDD" id="cd18042">
    <property type="entry name" value="DEXXQc_SETX"/>
    <property type="match status" value="1"/>
</dbReference>
<dbReference type="GO" id="GO:0001147">
    <property type="term" value="F:transcription termination site sequence-specific DNA binding"/>
    <property type="evidence" value="ECO:0007669"/>
    <property type="project" value="TreeGrafter"/>
</dbReference>
<evidence type="ECO:0000259" key="11">
    <source>
        <dbReference type="Pfam" id="PF13086"/>
    </source>
</evidence>
<keyword evidence="3" id="KW-0547">Nucleotide-binding</keyword>
<dbReference type="eggNOG" id="KOG1801">
    <property type="taxonomic scope" value="Eukaryota"/>
</dbReference>
<dbReference type="FunCoup" id="K2RUD0">
    <property type="interactions" value="276"/>
</dbReference>
<keyword evidence="8" id="KW-0175">Coiled coil</keyword>
<dbReference type="OrthoDB" id="6513042at2759"/>
<name>K2RUD0_MACPH</name>
<evidence type="ECO:0000313" key="14">
    <source>
        <dbReference type="EMBL" id="EKG13814.1"/>
    </source>
</evidence>
<feature type="domain" description="Helicase Sen1 N-terminal" evidence="10">
    <location>
        <begin position="93"/>
        <end position="814"/>
    </location>
</feature>
<proteinExistence type="inferred from homology"/>
<evidence type="ECO:0000256" key="2">
    <source>
        <dbReference type="ARBA" id="ARBA00007913"/>
    </source>
</evidence>
<dbReference type="InterPro" id="IPR047187">
    <property type="entry name" value="SF1_C_Upf1"/>
</dbReference>
<keyword evidence="4" id="KW-0378">Hydrolase</keyword>
<evidence type="ECO:0000256" key="1">
    <source>
        <dbReference type="ARBA" id="ARBA00004123"/>
    </source>
</evidence>
<evidence type="ECO:0000256" key="9">
    <source>
        <dbReference type="SAM" id="MobiDB-lite"/>
    </source>
</evidence>
<accession>K2RUD0</accession>
<dbReference type="InParanoid" id="K2RUD0"/>
<feature type="region of interest" description="Disordered" evidence="9">
    <location>
        <begin position="1836"/>
        <end position="1990"/>
    </location>
</feature>
<dbReference type="InterPro" id="IPR027417">
    <property type="entry name" value="P-loop_NTPase"/>
</dbReference>
<dbReference type="Pfam" id="PF13086">
    <property type="entry name" value="AAA_11"/>
    <property type="match status" value="1"/>
</dbReference>
<feature type="coiled-coil region" evidence="8">
    <location>
        <begin position="1459"/>
        <end position="1486"/>
    </location>
</feature>
<dbReference type="FunFam" id="3.40.50.300:FF:001152">
    <property type="entry name" value="tRNA-splicing endonuclease, putative"/>
    <property type="match status" value="1"/>
</dbReference>
<evidence type="ECO:0000313" key="15">
    <source>
        <dbReference type="Proteomes" id="UP000007129"/>
    </source>
</evidence>
<dbReference type="Pfam" id="PF23576">
    <property type="entry name" value="SEN1_barrel"/>
    <property type="match status" value="1"/>
</dbReference>
<dbReference type="InterPro" id="IPR041677">
    <property type="entry name" value="DNA2/NAM7_AAA_11"/>
</dbReference>
<feature type="compositionally biased region" description="Low complexity" evidence="9">
    <location>
        <begin position="891"/>
        <end position="903"/>
    </location>
</feature>
<dbReference type="Proteomes" id="UP000007129">
    <property type="component" value="Unassembled WGS sequence"/>
</dbReference>
<sequence>MGEVLVNKLNELKALPEDLHLFCPRNHSSDAGGLHLDEDLVGNGLSLEDENEADRQERHKKLAEAEARKNLVLDCLPIFAFDGADAAGYQEWLKEKLNHAMTTCDVCIRIYHRARSELKHKLEEDYDSDEVTDFMRVFDNMNLDRITAGLDHAAKLLREAPEEKRGVAALDNKGMFSLFESLSCEALLKNELLLAKHLDEPFDLIQTRKRLRLNNYTPAMTRFLFSTSENRYFWAKTSWEKFKRDVTKTEFAAAVRDPLFDAMKRVQLVCLDAPFLPSFWRGVRIIVDKLDKELITHSLRAIEIDVCKLSLEHLQFEFDGFKDLMATVRQILQKSAVDFWDAMGAISPVTVIEQIMGNKTLEQILLRAEKQDASEASTLDEVFGWVKPFFDSIKPTNQTPACRALVHQLLSRCQEDRYSRASRAYCYELGLKTLLQSLRRMNTGSTRATFVGYATVSDMLDFVNVHIEDILATIRVNKSLNQDAHIVELGLLVVQYTLSLDCLSLEVDKEALARGEQLHHDMKNELSPVWDTIIKSIYPGDIELATKALTGAGLLVGMEPFVVKSSVSMSRTMTWWNDTFTNFSKAVTSVLEKLSDFSPNDLHKLFESRDASHAVIIHLFASESEQRQAAVEVVKAVSSEDSRRDALAHIVKSFYFNALRPIEQSLRRISKKQVFAPMSNALKLSSDVVDVLCNPQDGLLRSRSLTSEEAAVTEQIWATLWQTLMTIFEKTEDWSNVGHDKTQMMDFCRDTMQFADALYDEYSHFASALKQAGTQDTEKGQDIAKKLLKNPQITMGGMSKWLRLRDEYLIAKSIALTCKLLVRLGNAHIDVEKDTRLFIEEVLEGKVRTKLTPNQKAQLEEALEKHLGYSIRKEEKVPKKVKQGSISAWATSGTGKPSPSSSGAEETDTLRKVLDDQTTGAAAWKARQKAIQEQAAKIKKPTVLPDRSEFMKQREREKAEAQRKKLEALQRQKKSALIGVAAQTAEAGAAARGIGVAGKDHSVKGEGVMVSSDESESDEEDEIDEELFGSGVKRERVPKAKLPLLPQGPVKKKRVQRSFKDMRARLAPDLGSLHRTILSWDYFHDGDYPPNSRPDIYSRVPNKFQSPFDYKNIFQPLLTLEAWQGFVKAREEGTFKPFDVKVVNRSNVDNFIELSTNMSHADNKEISISEGDICLLSKAPQPATTSDAPNCLARVYRITRKKAHLEVLYRLVHGSALIQSLVPNATVYGVKIQSITPLEREYGALVGLQYYDLCDEIIKAKPSPLLNYNDKQLEPFKDTYNLNRAQAKAVKSAIDNDAFTLIQGPPGSGKTKTIVAIVGALLTDSLKSGGGTVISTPAGMNNAAVRNNLPAPKKLLVCAPSNAAVDELVMRFKEGIKTTSGQHKKISVVRLGRSDAMNANVKDVTLDELVNARLNINPEQNGDQREETGKVMKEHQAVSERLRNAREKLDSGEVKGDELSRLKDEFDILRRQKAQLSSKIDECKDREASQGRMADLNRKRAQQAILDESHVICATLSGSGHEMFQNLNIEFETVVVDEAAQCVEMSALIPLKYGCAKAILVGDPKQLPPTVFSKEAARFQYEQSLFVRMQTNHPNDVHLLDTQYRMHPEISYFPSQTFYDGRLLDGADMAALREKPWHSSTLLAPYRFFDVQGQHQSAPKGHSLINIAEIDVAMALYSRLMNDFKDSVDLRGKIGIITPYKSQLRELKDRFARQYGDTVFEYVEFNTTDAYQGRESEIIIFSCVRASPAGGIGFLQDIRRMNVGLTRAKSSLWVLGNSQSLMRGQFWKLLVEDAQKRERYTTGDVRGMLRKHSSAFPAPKGAYSGPVVNGIKAIKRESSPPPAAPAKQQQQERKGSASSVEDAKSAPAIKERKRSVADDDWGDFLEGGGDDDEGDDDVDMQDGGVDGIGGASPSVSAAGYSSNPSSRPGSNPPSRPGSNPPSRPGSSSASGAGGAGLQQQQPGRPRMVPPKQAKRKADPFMPRNSKKPRP</sequence>
<dbReference type="PANTHER" id="PTHR10887:SF495">
    <property type="entry name" value="HELICASE SENATAXIN ISOFORM X1-RELATED"/>
    <property type="match status" value="1"/>
</dbReference>
<keyword evidence="5" id="KW-0347">Helicase</keyword>
<dbReference type="GO" id="GO:0006369">
    <property type="term" value="P:termination of RNA polymerase II transcription"/>
    <property type="evidence" value="ECO:0007669"/>
    <property type="project" value="TreeGrafter"/>
</dbReference>
<dbReference type="GO" id="GO:0016787">
    <property type="term" value="F:hydrolase activity"/>
    <property type="evidence" value="ECO:0007669"/>
    <property type="project" value="UniProtKB-KW"/>
</dbReference>
<dbReference type="HOGENOM" id="CLU_000459_2_0_1"/>
<evidence type="ECO:0000256" key="6">
    <source>
        <dbReference type="ARBA" id="ARBA00022840"/>
    </source>
</evidence>
<dbReference type="InterPro" id="IPR041679">
    <property type="entry name" value="DNA2/NAM7-like_C"/>
</dbReference>
<dbReference type="InterPro" id="IPR045055">
    <property type="entry name" value="DNA2/NAM7-like"/>
</dbReference>
<protein>
    <submittedName>
        <fullName evidence="14">Uncharacterized protein</fullName>
    </submittedName>
</protein>
<dbReference type="PANTHER" id="PTHR10887">
    <property type="entry name" value="DNA2/NAM7 HELICASE FAMILY"/>
    <property type="match status" value="1"/>
</dbReference>
<dbReference type="GO" id="GO:0004386">
    <property type="term" value="F:helicase activity"/>
    <property type="evidence" value="ECO:0007669"/>
    <property type="project" value="UniProtKB-KW"/>
</dbReference>
<evidence type="ECO:0000256" key="8">
    <source>
        <dbReference type="SAM" id="Coils"/>
    </source>
</evidence>
<dbReference type="Pfam" id="PF13087">
    <property type="entry name" value="AAA_12"/>
    <property type="match status" value="1"/>
</dbReference>